<evidence type="ECO:0000313" key="4">
    <source>
        <dbReference type="Proteomes" id="UP001194468"/>
    </source>
</evidence>
<feature type="domain" description="DUF6533" evidence="2">
    <location>
        <begin position="17"/>
        <end position="61"/>
    </location>
</feature>
<dbReference type="Proteomes" id="UP001194468">
    <property type="component" value="Unassembled WGS sequence"/>
</dbReference>
<name>A0AAD4GNM3_BOLED</name>
<reference evidence="3" key="1">
    <citation type="submission" date="2019-10" db="EMBL/GenBank/DDBJ databases">
        <authorList>
            <consortium name="DOE Joint Genome Institute"/>
            <person name="Kuo A."/>
            <person name="Miyauchi S."/>
            <person name="Kiss E."/>
            <person name="Drula E."/>
            <person name="Kohler A."/>
            <person name="Sanchez-Garcia M."/>
            <person name="Andreopoulos B."/>
            <person name="Barry K.W."/>
            <person name="Bonito G."/>
            <person name="Buee M."/>
            <person name="Carver A."/>
            <person name="Chen C."/>
            <person name="Cichocki N."/>
            <person name="Clum A."/>
            <person name="Culley D."/>
            <person name="Crous P.W."/>
            <person name="Fauchery L."/>
            <person name="Girlanda M."/>
            <person name="Hayes R."/>
            <person name="Keri Z."/>
            <person name="LaButti K."/>
            <person name="Lipzen A."/>
            <person name="Lombard V."/>
            <person name="Magnuson J."/>
            <person name="Maillard F."/>
            <person name="Morin E."/>
            <person name="Murat C."/>
            <person name="Nolan M."/>
            <person name="Ohm R."/>
            <person name="Pangilinan J."/>
            <person name="Pereira M."/>
            <person name="Perotto S."/>
            <person name="Peter M."/>
            <person name="Riley R."/>
            <person name="Sitrit Y."/>
            <person name="Stielow B."/>
            <person name="Szollosi G."/>
            <person name="Zifcakova L."/>
            <person name="Stursova M."/>
            <person name="Spatafora J.W."/>
            <person name="Tedersoo L."/>
            <person name="Vaario L.-M."/>
            <person name="Yamada A."/>
            <person name="Yan M."/>
            <person name="Wang P."/>
            <person name="Xu J."/>
            <person name="Bruns T."/>
            <person name="Baldrian P."/>
            <person name="Vilgalys R."/>
            <person name="Henrissat B."/>
            <person name="Grigoriev I.V."/>
            <person name="Hibbett D."/>
            <person name="Nagy L.G."/>
            <person name="Martin F.M."/>
        </authorList>
    </citation>
    <scope>NUCLEOTIDE SEQUENCE</scope>
    <source>
        <strain evidence="3">BED1</strain>
    </source>
</reference>
<protein>
    <recommendedName>
        <fullName evidence="2">DUF6533 domain-containing protein</fullName>
    </recommendedName>
</protein>
<feature type="transmembrane region" description="Helical" evidence="1">
    <location>
        <begin position="214"/>
        <end position="232"/>
    </location>
</feature>
<sequence>MSSDLQSASEFLFTNDYASLVVVTVVVYDYILTFSKEIEYVWCRPWTWVSTLFVIVRYSGFCWIMTSALNCSSFVHGLLEVRTVSFLISTWAFIVFLSAADLVMILRVYAMWNRSRTILCVLSLIYVLQVVTSIVFNGIYNNPATDFSVDRVLNFSFCNPSFTNAPPTHNVYIVVPRLVLGATLMILTVFQTLKQSFEMYKLTKAWQPNRYMKVLARDGILYFFVNLLYQITSVLCQGEPLSNNASILFLNAVVDIIFYPLIPRFIISIRELYAHDIQGRFHIDTGFGVLSQPNDAVSIIVFTDIDLGRQGPKVEEDMDDSDGVSLEAVVEYMGQV</sequence>
<keyword evidence="1" id="KW-1133">Transmembrane helix</keyword>
<dbReference type="Pfam" id="PF20151">
    <property type="entry name" value="DUF6533"/>
    <property type="match status" value="1"/>
</dbReference>
<keyword evidence="1" id="KW-0812">Transmembrane</keyword>
<feature type="transmembrane region" description="Helical" evidence="1">
    <location>
        <begin position="17"/>
        <end position="34"/>
    </location>
</feature>
<keyword evidence="4" id="KW-1185">Reference proteome</keyword>
<dbReference type="AlphaFoldDB" id="A0AAD4GNM3"/>
<feature type="transmembrane region" description="Helical" evidence="1">
    <location>
        <begin position="118"/>
        <end position="140"/>
    </location>
</feature>
<feature type="transmembrane region" description="Helical" evidence="1">
    <location>
        <begin position="86"/>
        <end position="106"/>
    </location>
</feature>
<dbReference type="EMBL" id="WHUW01000001">
    <property type="protein sequence ID" value="KAF8452874.1"/>
    <property type="molecule type" value="Genomic_DNA"/>
</dbReference>
<evidence type="ECO:0000313" key="3">
    <source>
        <dbReference type="EMBL" id="KAF8452874.1"/>
    </source>
</evidence>
<feature type="transmembrane region" description="Helical" evidence="1">
    <location>
        <begin position="46"/>
        <end position="66"/>
    </location>
</feature>
<evidence type="ECO:0000259" key="2">
    <source>
        <dbReference type="Pfam" id="PF20151"/>
    </source>
</evidence>
<evidence type="ECO:0000256" key="1">
    <source>
        <dbReference type="SAM" id="Phobius"/>
    </source>
</evidence>
<feature type="transmembrane region" description="Helical" evidence="1">
    <location>
        <begin position="171"/>
        <end position="193"/>
    </location>
</feature>
<gene>
    <name evidence="3" type="ORF">L210DRAFT_2061202</name>
</gene>
<keyword evidence="1" id="KW-0472">Membrane</keyword>
<organism evidence="3 4">
    <name type="scientific">Boletus edulis BED1</name>
    <dbReference type="NCBI Taxonomy" id="1328754"/>
    <lineage>
        <taxon>Eukaryota</taxon>
        <taxon>Fungi</taxon>
        <taxon>Dikarya</taxon>
        <taxon>Basidiomycota</taxon>
        <taxon>Agaricomycotina</taxon>
        <taxon>Agaricomycetes</taxon>
        <taxon>Agaricomycetidae</taxon>
        <taxon>Boletales</taxon>
        <taxon>Boletineae</taxon>
        <taxon>Boletaceae</taxon>
        <taxon>Boletoideae</taxon>
        <taxon>Boletus</taxon>
    </lineage>
</organism>
<comment type="caution">
    <text evidence="3">The sequence shown here is derived from an EMBL/GenBank/DDBJ whole genome shotgun (WGS) entry which is preliminary data.</text>
</comment>
<dbReference type="InterPro" id="IPR045340">
    <property type="entry name" value="DUF6533"/>
</dbReference>
<proteinExistence type="predicted"/>
<accession>A0AAD4GNM3</accession>
<feature type="transmembrane region" description="Helical" evidence="1">
    <location>
        <begin position="244"/>
        <end position="262"/>
    </location>
</feature>
<reference evidence="3" key="2">
    <citation type="journal article" date="2020" name="Nat. Commun.">
        <title>Large-scale genome sequencing of mycorrhizal fungi provides insights into the early evolution of symbiotic traits.</title>
        <authorList>
            <person name="Miyauchi S."/>
            <person name="Kiss E."/>
            <person name="Kuo A."/>
            <person name="Drula E."/>
            <person name="Kohler A."/>
            <person name="Sanchez-Garcia M."/>
            <person name="Morin E."/>
            <person name="Andreopoulos B."/>
            <person name="Barry K.W."/>
            <person name="Bonito G."/>
            <person name="Buee M."/>
            <person name="Carver A."/>
            <person name="Chen C."/>
            <person name="Cichocki N."/>
            <person name="Clum A."/>
            <person name="Culley D."/>
            <person name="Crous P.W."/>
            <person name="Fauchery L."/>
            <person name="Girlanda M."/>
            <person name="Hayes R.D."/>
            <person name="Keri Z."/>
            <person name="LaButti K."/>
            <person name="Lipzen A."/>
            <person name="Lombard V."/>
            <person name="Magnuson J."/>
            <person name="Maillard F."/>
            <person name="Murat C."/>
            <person name="Nolan M."/>
            <person name="Ohm R.A."/>
            <person name="Pangilinan J."/>
            <person name="Pereira M.F."/>
            <person name="Perotto S."/>
            <person name="Peter M."/>
            <person name="Pfister S."/>
            <person name="Riley R."/>
            <person name="Sitrit Y."/>
            <person name="Stielow J.B."/>
            <person name="Szollosi G."/>
            <person name="Zifcakova L."/>
            <person name="Stursova M."/>
            <person name="Spatafora J.W."/>
            <person name="Tedersoo L."/>
            <person name="Vaario L.M."/>
            <person name="Yamada A."/>
            <person name="Yan M."/>
            <person name="Wang P."/>
            <person name="Xu J."/>
            <person name="Bruns T."/>
            <person name="Baldrian P."/>
            <person name="Vilgalys R."/>
            <person name="Dunand C."/>
            <person name="Henrissat B."/>
            <person name="Grigoriev I.V."/>
            <person name="Hibbett D."/>
            <person name="Nagy L.G."/>
            <person name="Martin F.M."/>
        </authorList>
    </citation>
    <scope>NUCLEOTIDE SEQUENCE</scope>
    <source>
        <strain evidence="3">BED1</strain>
    </source>
</reference>